<reference evidence="7" key="1">
    <citation type="submission" date="2014-02" db="EMBL/GenBank/DDBJ databases">
        <title>Expanding our view of genomic diversity in Candidatus Accumulibacter clades.</title>
        <authorList>
            <person name="Skennerton C.T."/>
            <person name="Barr J.J."/>
            <person name="Slater F.R."/>
            <person name="Bond P.L."/>
            <person name="Tyson G.W."/>
        </authorList>
    </citation>
    <scope>NUCLEOTIDE SEQUENCE [LARGE SCALE GENOMIC DNA]</scope>
</reference>
<proteinExistence type="predicted"/>
<evidence type="ECO:0000313" key="8">
    <source>
        <dbReference type="Proteomes" id="UP000020218"/>
    </source>
</evidence>
<evidence type="ECO:0000256" key="2">
    <source>
        <dbReference type="ARBA" id="ARBA00022475"/>
    </source>
</evidence>
<evidence type="ECO:0008006" key="9">
    <source>
        <dbReference type="Google" id="ProtNLM"/>
    </source>
</evidence>
<accession>A0A011PRQ2</accession>
<dbReference type="EMBL" id="JFAX01000003">
    <property type="protein sequence ID" value="EXI69004.1"/>
    <property type="molecule type" value="Genomic_DNA"/>
</dbReference>
<comment type="subcellular location">
    <subcellularLocation>
        <location evidence="1">Cell membrane</location>
        <topology evidence="1">Multi-pass membrane protein</topology>
    </subcellularLocation>
</comment>
<evidence type="ECO:0000256" key="3">
    <source>
        <dbReference type="ARBA" id="ARBA00022692"/>
    </source>
</evidence>
<keyword evidence="5 6" id="KW-0472">Membrane</keyword>
<feature type="transmembrane region" description="Helical" evidence="6">
    <location>
        <begin position="396"/>
        <end position="417"/>
    </location>
</feature>
<dbReference type="GO" id="GO:0005886">
    <property type="term" value="C:plasma membrane"/>
    <property type="evidence" value="ECO:0007669"/>
    <property type="project" value="UniProtKB-SubCell"/>
</dbReference>
<evidence type="ECO:0000313" key="7">
    <source>
        <dbReference type="EMBL" id="EXI69004.1"/>
    </source>
</evidence>
<evidence type="ECO:0000256" key="6">
    <source>
        <dbReference type="SAM" id="Phobius"/>
    </source>
</evidence>
<evidence type="ECO:0000256" key="5">
    <source>
        <dbReference type="ARBA" id="ARBA00023136"/>
    </source>
</evidence>
<sequence length="425" mass="45421">MCRGHPAGVRLAMSATSVAVRPGLLALADQVVVSGCNFLTALFLARMLDSDSFGHYSLAFLVCLFLSGLHRAVFTQPMAVLQDRDRPWLQLARARALLEAHWVAIPVAGLLVVIAGILLHADLFLVASAVVFLGCLFLQETARRFFYASGAHERALLNDIISYVGQLVLLLPLAVLGLLSGASAFLAMAASSLLAFVLALRWIERTHPEPAVDLSVTEVIEEQWPLSKWLLATVLAIWGAGQLYPFLLVPLGPVAVATFSVCLNLLNLLGLITQSVANCVPANAATILQRHGRAAFRRDLLRTSLFAGCAGGLFVVAVGWFAEPVLHFLYGGRYDTAADILRTLSIGAACSLMGTVFGAYALALHDSRSGLFSNLGATVMTFTVGLWLIGNHAMQGAALGTSLSLATAMSLQAMFVLHRLRRTSA</sequence>
<gene>
    <name evidence="7" type="ORF">AW08_00830</name>
</gene>
<feature type="transmembrane region" description="Helical" evidence="6">
    <location>
        <begin position="23"/>
        <end position="44"/>
    </location>
</feature>
<dbReference type="STRING" id="1454001.AW08_00830"/>
<feature type="transmembrane region" description="Helical" evidence="6">
    <location>
        <begin position="371"/>
        <end position="390"/>
    </location>
</feature>
<dbReference type="InterPro" id="IPR050833">
    <property type="entry name" value="Poly_Biosynth_Transport"/>
</dbReference>
<feature type="transmembrane region" description="Helical" evidence="6">
    <location>
        <begin position="254"/>
        <end position="280"/>
    </location>
</feature>
<evidence type="ECO:0000256" key="4">
    <source>
        <dbReference type="ARBA" id="ARBA00022989"/>
    </source>
</evidence>
<feature type="transmembrane region" description="Helical" evidence="6">
    <location>
        <begin position="123"/>
        <end position="139"/>
    </location>
</feature>
<name>A0A011PRQ2_9PROT</name>
<dbReference type="PANTHER" id="PTHR30250:SF11">
    <property type="entry name" value="O-ANTIGEN TRANSPORTER-RELATED"/>
    <property type="match status" value="1"/>
</dbReference>
<evidence type="ECO:0000256" key="1">
    <source>
        <dbReference type="ARBA" id="ARBA00004651"/>
    </source>
</evidence>
<dbReference type="Proteomes" id="UP000020218">
    <property type="component" value="Unassembled WGS sequence"/>
</dbReference>
<feature type="transmembrane region" description="Helical" evidence="6">
    <location>
        <begin position="160"/>
        <end position="179"/>
    </location>
</feature>
<comment type="caution">
    <text evidence="7">The sequence shown here is derived from an EMBL/GenBank/DDBJ whole genome shotgun (WGS) entry which is preliminary data.</text>
</comment>
<dbReference type="AlphaFoldDB" id="A0A011PRQ2"/>
<feature type="transmembrane region" description="Helical" evidence="6">
    <location>
        <begin position="342"/>
        <end position="364"/>
    </location>
</feature>
<feature type="transmembrane region" description="Helical" evidence="6">
    <location>
        <begin position="96"/>
        <end position="117"/>
    </location>
</feature>
<keyword evidence="8" id="KW-1185">Reference proteome</keyword>
<keyword evidence="2" id="KW-1003">Cell membrane</keyword>
<feature type="transmembrane region" description="Helical" evidence="6">
    <location>
        <begin position="56"/>
        <end position="75"/>
    </location>
</feature>
<dbReference type="PATRIC" id="fig|1454001.3.peg.775"/>
<protein>
    <recommendedName>
        <fullName evidence="9">Polysaccharide biosynthesis protein</fullName>
    </recommendedName>
</protein>
<feature type="transmembrane region" description="Helical" evidence="6">
    <location>
        <begin position="300"/>
        <end position="322"/>
    </location>
</feature>
<organism evidence="7 8">
    <name type="scientific">Candidatus Accumulibacter adjunctus</name>
    <dbReference type="NCBI Taxonomy" id="1454001"/>
    <lineage>
        <taxon>Bacteria</taxon>
        <taxon>Pseudomonadati</taxon>
        <taxon>Pseudomonadota</taxon>
        <taxon>Betaproteobacteria</taxon>
        <taxon>Candidatus Accumulibacter</taxon>
    </lineage>
</organism>
<keyword evidence="3 6" id="KW-0812">Transmembrane</keyword>
<dbReference type="PANTHER" id="PTHR30250">
    <property type="entry name" value="PST FAMILY PREDICTED COLANIC ACID TRANSPORTER"/>
    <property type="match status" value="1"/>
</dbReference>
<keyword evidence="4 6" id="KW-1133">Transmembrane helix</keyword>